<proteinExistence type="predicted"/>
<reference evidence="1" key="1">
    <citation type="submission" date="2021-06" db="EMBL/GenBank/DDBJ databases">
        <authorList>
            <person name="Hodson N. C."/>
            <person name="Mongue J. A."/>
            <person name="Jaron S. K."/>
        </authorList>
    </citation>
    <scope>NUCLEOTIDE SEQUENCE</scope>
</reference>
<evidence type="ECO:0000313" key="1">
    <source>
        <dbReference type="EMBL" id="CAG7836167.1"/>
    </source>
</evidence>
<comment type="caution">
    <text evidence="1">The sequence shown here is derived from an EMBL/GenBank/DDBJ whole genome shotgun (WGS) entry which is preliminary data.</text>
</comment>
<name>A0A8J2LT93_9HEXA</name>
<dbReference type="Proteomes" id="UP000708208">
    <property type="component" value="Unassembled WGS sequence"/>
</dbReference>
<dbReference type="EMBL" id="CAJVCH010570907">
    <property type="protein sequence ID" value="CAG7836167.1"/>
    <property type="molecule type" value="Genomic_DNA"/>
</dbReference>
<accession>A0A8J2LT93</accession>
<keyword evidence="2" id="KW-1185">Reference proteome</keyword>
<sequence length="138" mass="15981">MQSKIPKSFHPLQWVIYYHYKKSVNYFQLYHQIVLSLEKPLLNSRIVTGIQWRHLSSLDIVFSLIPTTNSPGEHLSQIPQSPQLVILGESRTTLELLRPKDRARSTATVFIVVPISTNSSHDRFNTVTSCCSRLWQLY</sequence>
<evidence type="ECO:0000313" key="2">
    <source>
        <dbReference type="Proteomes" id="UP000708208"/>
    </source>
</evidence>
<dbReference type="AlphaFoldDB" id="A0A8J2LT93"/>
<organism evidence="1 2">
    <name type="scientific">Allacma fusca</name>
    <dbReference type="NCBI Taxonomy" id="39272"/>
    <lineage>
        <taxon>Eukaryota</taxon>
        <taxon>Metazoa</taxon>
        <taxon>Ecdysozoa</taxon>
        <taxon>Arthropoda</taxon>
        <taxon>Hexapoda</taxon>
        <taxon>Collembola</taxon>
        <taxon>Symphypleona</taxon>
        <taxon>Sminthuridae</taxon>
        <taxon>Allacma</taxon>
    </lineage>
</organism>
<protein>
    <submittedName>
        <fullName evidence="1">Uncharacterized protein</fullName>
    </submittedName>
</protein>
<gene>
    <name evidence="1" type="ORF">AFUS01_LOCUS45440</name>
</gene>